<feature type="signal peptide" evidence="1">
    <location>
        <begin position="1"/>
        <end position="18"/>
    </location>
</feature>
<comment type="caution">
    <text evidence="2">The sequence shown here is derived from an EMBL/GenBank/DDBJ whole genome shotgun (WGS) entry which is preliminary data.</text>
</comment>
<organism evidence="2 3">
    <name type="scientific">Anthostomella pinea</name>
    <dbReference type="NCBI Taxonomy" id="933095"/>
    <lineage>
        <taxon>Eukaryota</taxon>
        <taxon>Fungi</taxon>
        <taxon>Dikarya</taxon>
        <taxon>Ascomycota</taxon>
        <taxon>Pezizomycotina</taxon>
        <taxon>Sordariomycetes</taxon>
        <taxon>Xylariomycetidae</taxon>
        <taxon>Xylariales</taxon>
        <taxon>Xylariaceae</taxon>
        <taxon>Anthostomella</taxon>
    </lineage>
</organism>
<gene>
    <name evidence="2" type="ORF">KHLLAP_LOCUS3437</name>
</gene>
<evidence type="ECO:0000313" key="3">
    <source>
        <dbReference type="Proteomes" id="UP001295740"/>
    </source>
</evidence>
<keyword evidence="3" id="KW-1185">Reference proteome</keyword>
<proteinExistence type="predicted"/>
<evidence type="ECO:0000256" key="1">
    <source>
        <dbReference type="SAM" id="SignalP"/>
    </source>
</evidence>
<keyword evidence="1" id="KW-0732">Signal</keyword>
<sequence>MHFTHILTTAGFLSLGECLSTTGRPRTDARNAREITRRETATNLPNIGYGIYPEGTRYGKLRDALAGANDLMKAAVEDTELNRHIFATYFDPDWWDVAMEMFKRLLGNDLNGAPEMANIEVAWDQPRINQINATWDSWLDDAAPENDRDPNRPVLVIGDLVWERPNSRALQQGNESQTRCLSLQGPELYAHEAALLETVLIRQYFHWKLLMADVTGCMEVVDKEDDARPAATEHQLDKSRARYDAPSYSWYATAVFWARLCQGEVGLEQKIGVPVPQVPLDSVTS</sequence>
<evidence type="ECO:0000313" key="2">
    <source>
        <dbReference type="EMBL" id="CAJ2502969.1"/>
    </source>
</evidence>
<reference evidence="2" key="1">
    <citation type="submission" date="2023-10" db="EMBL/GenBank/DDBJ databases">
        <authorList>
            <person name="Hackl T."/>
        </authorList>
    </citation>
    <scope>NUCLEOTIDE SEQUENCE</scope>
</reference>
<dbReference type="AlphaFoldDB" id="A0AAI8YFR6"/>
<accession>A0AAI8YFR6</accession>
<dbReference type="EMBL" id="CAUWAG010000004">
    <property type="protein sequence ID" value="CAJ2502969.1"/>
    <property type="molecule type" value="Genomic_DNA"/>
</dbReference>
<feature type="chain" id="PRO_5042534526" evidence="1">
    <location>
        <begin position="19"/>
        <end position="285"/>
    </location>
</feature>
<dbReference type="Proteomes" id="UP001295740">
    <property type="component" value="Unassembled WGS sequence"/>
</dbReference>
<name>A0AAI8YFR6_9PEZI</name>
<protein>
    <submittedName>
        <fullName evidence="2">Uu.00g103630.m01.CDS01</fullName>
    </submittedName>
</protein>